<dbReference type="CDD" id="cd03214">
    <property type="entry name" value="ABC_Iron-Siderophores_B12_Hemin"/>
    <property type="match status" value="1"/>
</dbReference>
<keyword evidence="6" id="KW-0378">Hydrolase</keyword>
<dbReference type="PROSITE" id="PS00211">
    <property type="entry name" value="ABC_TRANSPORTER_1"/>
    <property type="match status" value="1"/>
</dbReference>
<evidence type="ECO:0000259" key="5">
    <source>
        <dbReference type="PROSITE" id="PS50893"/>
    </source>
</evidence>
<dbReference type="Proteomes" id="UP000265800">
    <property type="component" value="Unassembled WGS sequence"/>
</dbReference>
<evidence type="ECO:0000256" key="2">
    <source>
        <dbReference type="ARBA" id="ARBA00022741"/>
    </source>
</evidence>
<evidence type="ECO:0000256" key="3">
    <source>
        <dbReference type="ARBA" id="ARBA00022840"/>
    </source>
</evidence>
<keyword evidence="4" id="KW-1278">Translocase</keyword>
<proteinExistence type="predicted"/>
<gene>
    <name evidence="6" type="primary">hmuV</name>
    <name evidence="6" type="ORF">Mlute_01019</name>
</gene>
<dbReference type="GO" id="GO:0005524">
    <property type="term" value="F:ATP binding"/>
    <property type="evidence" value="ECO:0007669"/>
    <property type="project" value="UniProtKB-KW"/>
</dbReference>
<dbReference type="InterPro" id="IPR003593">
    <property type="entry name" value="AAA+_ATPase"/>
</dbReference>
<dbReference type="Gene3D" id="3.40.50.300">
    <property type="entry name" value="P-loop containing nucleotide triphosphate hydrolases"/>
    <property type="match status" value="1"/>
</dbReference>
<evidence type="ECO:0000256" key="1">
    <source>
        <dbReference type="ARBA" id="ARBA00022448"/>
    </source>
</evidence>
<dbReference type="GO" id="GO:0016887">
    <property type="term" value="F:ATP hydrolysis activity"/>
    <property type="evidence" value="ECO:0007669"/>
    <property type="project" value="InterPro"/>
</dbReference>
<dbReference type="SUPFAM" id="SSF52540">
    <property type="entry name" value="P-loop containing nucleoside triphosphate hydrolases"/>
    <property type="match status" value="1"/>
</dbReference>
<accession>A0A399ERD3</accession>
<dbReference type="NCBIfam" id="NF010068">
    <property type="entry name" value="PRK13548.1"/>
    <property type="match status" value="1"/>
</dbReference>
<dbReference type="PROSITE" id="PS50893">
    <property type="entry name" value="ABC_TRANSPORTER_2"/>
    <property type="match status" value="1"/>
</dbReference>
<comment type="caution">
    <text evidence="6">The sequence shown here is derived from an EMBL/GenBank/DDBJ whole genome shotgun (WGS) entry which is preliminary data.</text>
</comment>
<evidence type="ECO:0000313" key="7">
    <source>
        <dbReference type="Proteomes" id="UP000265800"/>
    </source>
</evidence>
<keyword evidence="3 6" id="KW-0067">ATP-binding</keyword>
<dbReference type="InterPro" id="IPR027417">
    <property type="entry name" value="P-loop_NTPase"/>
</dbReference>
<feature type="domain" description="ABC transporter" evidence="5">
    <location>
        <begin position="4"/>
        <end position="238"/>
    </location>
</feature>
<dbReference type="PANTHER" id="PTHR42794">
    <property type="entry name" value="HEMIN IMPORT ATP-BINDING PROTEIN HMUV"/>
    <property type="match status" value="1"/>
</dbReference>
<dbReference type="Pfam" id="PF00005">
    <property type="entry name" value="ABC_tran"/>
    <property type="match status" value="1"/>
</dbReference>
<dbReference type="EC" id="3.6.3.-" evidence="6"/>
<keyword evidence="7" id="KW-1185">Reference proteome</keyword>
<reference evidence="6 7" key="1">
    <citation type="submission" date="2018-08" db="EMBL/GenBank/DDBJ databases">
        <title>Meiothermus luteus KCTC 52599 genome sequencing project.</title>
        <authorList>
            <person name="Da Costa M.S."/>
            <person name="Albuquerque L."/>
            <person name="Raposo P."/>
            <person name="Froufe H.J.C."/>
            <person name="Barroso C.S."/>
            <person name="Egas C."/>
        </authorList>
    </citation>
    <scope>NUCLEOTIDE SEQUENCE [LARGE SCALE GENOMIC DNA]</scope>
    <source>
        <strain evidence="6 7">KCTC 52599</strain>
    </source>
</reference>
<organism evidence="6 7">
    <name type="scientific">Meiothermus luteus</name>
    <dbReference type="NCBI Taxonomy" id="2026184"/>
    <lineage>
        <taxon>Bacteria</taxon>
        <taxon>Thermotogati</taxon>
        <taxon>Deinococcota</taxon>
        <taxon>Deinococci</taxon>
        <taxon>Thermales</taxon>
        <taxon>Thermaceae</taxon>
        <taxon>Meiothermus</taxon>
    </lineage>
</organism>
<dbReference type="InterPro" id="IPR003439">
    <property type="entry name" value="ABC_transporter-like_ATP-bd"/>
</dbReference>
<dbReference type="EMBL" id="QWKZ01000024">
    <property type="protein sequence ID" value="RIH87204.1"/>
    <property type="molecule type" value="Genomic_DNA"/>
</dbReference>
<evidence type="ECO:0000256" key="4">
    <source>
        <dbReference type="ARBA" id="ARBA00022967"/>
    </source>
</evidence>
<dbReference type="AlphaFoldDB" id="A0A399ERD3"/>
<sequence length="265" mass="28634">MSLLVAEGLGYSVAGRPLLQGVSFALEAGEVLAVLGPNGAGKTTLLRLLSGEARPSQGRVELLGRPLERYGALELALVRAVLTQRREVGFPFSAYEVAFLGRLPHLERRAEGPLDHAQTEQALAHTQALPFAPRPYPSLSGGEQSRVDLARVLAQEPRLLFLDEPTNHLDPRHQVEVMALCRRLAEGGLGVVVVLHDLNLAGLFADRLLLLHQGRMVALGRPAEVLRPERLEAVYGLPFALAQHPSGRPWVMPLAQAEPSAVPGL</sequence>
<protein>
    <submittedName>
        <fullName evidence="6">Hemin import ATP-binding protein HmuV</fullName>
        <ecNumber evidence="6">3.6.3.-</ecNumber>
    </submittedName>
</protein>
<dbReference type="SMART" id="SM00382">
    <property type="entry name" value="AAA"/>
    <property type="match status" value="1"/>
</dbReference>
<dbReference type="PANTHER" id="PTHR42794:SF1">
    <property type="entry name" value="HEMIN IMPORT ATP-BINDING PROTEIN HMUV"/>
    <property type="match status" value="1"/>
</dbReference>
<keyword evidence="1" id="KW-0813">Transport</keyword>
<keyword evidence="2" id="KW-0547">Nucleotide-binding</keyword>
<evidence type="ECO:0000313" key="6">
    <source>
        <dbReference type="EMBL" id="RIH87204.1"/>
    </source>
</evidence>
<name>A0A399ERD3_9DEIN</name>
<dbReference type="InterPro" id="IPR017871">
    <property type="entry name" value="ABC_transporter-like_CS"/>
</dbReference>